<evidence type="ECO:0000313" key="1">
    <source>
        <dbReference type="EMBL" id="OPH39309.1"/>
    </source>
</evidence>
<dbReference type="SUPFAM" id="SSF88713">
    <property type="entry name" value="Glycoside hydrolase/deacetylase"/>
    <property type="match status" value="1"/>
</dbReference>
<dbReference type="NCBIfam" id="NF003814">
    <property type="entry name" value="PRK05406.1-3"/>
    <property type="match status" value="1"/>
</dbReference>
<dbReference type="InterPro" id="IPR005501">
    <property type="entry name" value="LamB/YcsF/PxpA-like"/>
</dbReference>
<dbReference type="RefSeq" id="WP_062499756.1">
    <property type="nucleotide sequence ID" value="NZ_MXAN01000004.1"/>
</dbReference>
<dbReference type="Gene3D" id="3.20.20.370">
    <property type="entry name" value="Glycoside hydrolase/deacetylase"/>
    <property type="match status" value="1"/>
</dbReference>
<dbReference type="Pfam" id="PF03746">
    <property type="entry name" value="LamB_YcsF"/>
    <property type="match status" value="1"/>
</dbReference>
<reference evidence="3" key="1">
    <citation type="submission" date="2017-03" db="EMBL/GenBank/DDBJ databases">
        <title>Draft genome sequence of Moraxella equi CCUG 4950T type strain.</title>
        <authorList>
            <person name="Salva-Serra F."/>
            <person name="Engstrom-Jakobsson H."/>
            <person name="Thorell K."/>
            <person name="Jaen-Luchoro D."/>
            <person name="Gonzales-Siles L."/>
            <person name="Karlsson R."/>
            <person name="Yazdan S."/>
            <person name="Boulund F."/>
            <person name="Johnning A."/>
            <person name="Engstrand L."/>
            <person name="Kristiansson E."/>
            <person name="Moore E."/>
        </authorList>
    </citation>
    <scope>NUCLEOTIDE SEQUENCE [LARGE SCALE GENOMIC DNA]</scope>
    <source>
        <strain evidence="3">CCUG 4441</strain>
    </source>
</reference>
<evidence type="ECO:0000313" key="4">
    <source>
        <dbReference type="Proteomes" id="UP000254107"/>
    </source>
</evidence>
<dbReference type="InterPro" id="IPR011330">
    <property type="entry name" value="Glyco_hydro/deAcase_b/a-brl"/>
</dbReference>
<reference evidence="2 4" key="3">
    <citation type="submission" date="2018-06" db="EMBL/GenBank/DDBJ databases">
        <authorList>
            <consortium name="Pathogen Informatics"/>
            <person name="Doyle S."/>
        </authorList>
    </citation>
    <scope>NUCLEOTIDE SEQUENCE [LARGE SCALE GENOMIC DNA]</scope>
    <source>
        <strain evidence="2 4">NCTC7911</strain>
    </source>
</reference>
<gene>
    <name evidence="1" type="ORF">B5J94_00520</name>
    <name evidence="2" type="ORF">NCTC7911_00965</name>
</gene>
<keyword evidence="4" id="KW-1185">Reference proteome</keyword>
<evidence type="ECO:0000313" key="3">
    <source>
        <dbReference type="Proteomes" id="UP000191025"/>
    </source>
</evidence>
<accession>A0A1V4H335</accession>
<dbReference type="GeneID" id="302269598"/>
<protein>
    <submittedName>
        <fullName evidence="1">Lactam utilization protein LamB</fullName>
    </submittedName>
    <submittedName>
        <fullName evidence="2">LamB/YcsF family protein</fullName>
    </submittedName>
</protein>
<dbReference type="Proteomes" id="UP000254107">
    <property type="component" value="Unassembled WGS sequence"/>
</dbReference>
<name>A0A1V4H335_MORLA</name>
<evidence type="ECO:0000313" key="2">
    <source>
        <dbReference type="EMBL" id="STY99587.1"/>
    </source>
</evidence>
<dbReference type="PANTHER" id="PTHR30292">
    <property type="entry name" value="UNCHARACTERIZED PROTEIN YBGL-RELATED"/>
    <property type="match status" value="1"/>
</dbReference>
<reference evidence="1" key="2">
    <citation type="submission" date="2017-03" db="EMBL/GenBank/DDBJ databases">
        <authorList>
            <person name="Afonso C.L."/>
            <person name="Miller P.J."/>
            <person name="Scott M.A."/>
            <person name="Spackman E."/>
            <person name="Goraichik I."/>
            <person name="Dimitrov K.M."/>
            <person name="Suarez D.L."/>
            <person name="Swayne D.E."/>
        </authorList>
    </citation>
    <scope>NUCLEOTIDE SEQUENCE</scope>
    <source>
        <strain evidence="1">CCUG 4441</strain>
    </source>
</reference>
<proteinExistence type="predicted"/>
<organism evidence="1 3">
    <name type="scientific">Moraxella lacunata</name>
    <dbReference type="NCBI Taxonomy" id="477"/>
    <lineage>
        <taxon>Bacteria</taxon>
        <taxon>Pseudomonadati</taxon>
        <taxon>Pseudomonadota</taxon>
        <taxon>Gammaproteobacteria</taxon>
        <taxon>Moraxellales</taxon>
        <taxon>Moraxellaceae</taxon>
        <taxon>Moraxella</taxon>
    </lineage>
</organism>
<dbReference type="EMBL" id="UGQC01000001">
    <property type="protein sequence ID" value="STY99587.1"/>
    <property type="molecule type" value="Genomic_DNA"/>
</dbReference>
<dbReference type="EMBL" id="MXAN01000004">
    <property type="protein sequence ID" value="OPH39309.1"/>
    <property type="molecule type" value="Genomic_DNA"/>
</dbReference>
<dbReference type="PANTHER" id="PTHR30292:SF0">
    <property type="entry name" value="5-OXOPROLINASE SUBUNIT A"/>
    <property type="match status" value="1"/>
</dbReference>
<dbReference type="Proteomes" id="UP000191025">
    <property type="component" value="Unassembled WGS sequence"/>
</dbReference>
<sequence>MTTIDLNADVAEGFEFDEALMHIISSANICAGLHAGGAVCMAQTLAFTRDNGVSIGIHPSYDDRANFGRTNHTLPADNVRSLLFYQLGATVAVCQNMRLTPSYVKPHGALYNQASTDPTLAKTIAQAVYDFDPSLALMGLSGSQLIHAGKQVGLKVICEAFADRRYNADGTLVSRTLPNALIEDDHEAINQVVRMVQDGQVVAVDGSVINLQVDSICLHGDGKHALDFAQKIKQTLLEKDIGIAPKYNPKPNI</sequence>
<dbReference type="GO" id="GO:0005975">
    <property type="term" value="P:carbohydrate metabolic process"/>
    <property type="evidence" value="ECO:0007669"/>
    <property type="project" value="InterPro"/>
</dbReference>
<dbReference type="NCBIfam" id="NF003816">
    <property type="entry name" value="PRK05406.1-5"/>
    <property type="match status" value="1"/>
</dbReference>
<dbReference type="NCBIfam" id="NF003815">
    <property type="entry name" value="PRK05406.1-4"/>
    <property type="match status" value="1"/>
</dbReference>
<dbReference type="AlphaFoldDB" id="A0A1V4H335"/>